<dbReference type="InterPro" id="IPR013106">
    <property type="entry name" value="Ig_V-set"/>
</dbReference>
<evidence type="ECO:0000259" key="4">
    <source>
        <dbReference type="PROSITE" id="PS50835"/>
    </source>
</evidence>
<comment type="caution">
    <text evidence="5">The sequence shown here is derived from an EMBL/GenBank/DDBJ whole genome shotgun (WGS) entry which is preliminary data.</text>
</comment>
<keyword evidence="6" id="KW-1185">Reference proteome</keyword>
<dbReference type="GO" id="GO:0007166">
    <property type="term" value="P:cell surface receptor signaling pathway"/>
    <property type="evidence" value="ECO:0007669"/>
    <property type="project" value="TreeGrafter"/>
</dbReference>
<reference evidence="5" key="1">
    <citation type="journal article" date="2021" name="Cell">
        <title>Tracing the genetic footprints of vertebrate landing in non-teleost ray-finned fishes.</title>
        <authorList>
            <person name="Bi X."/>
            <person name="Wang K."/>
            <person name="Yang L."/>
            <person name="Pan H."/>
            <person name="Jiang H."/>
            <person name="Wei Q."/>
            <person name="Fang M."/>
            <person name="Yu H."/>
            <person name="Zhu C."/>
            <person name="Cai Y."/>
            <person name="He Y."/>
            <person name="Gan X."/>
            <person name="Zeng H."/>
            <person name="Yu D."/>
            <person name="Zhu Y."/>
            <person name="Jiang H."/>
            <person name="Qiu Q."/>
            <person name="Yang H."/>
            <person name="Zhang Y.E."/>
            <person name="Wang W."/>
            <person name="Zhu M."/>
            <person name="He S."/>
            <person name="Zhang G."/>
        </authorList>
    </citation>
    <scope>NUCLEOTIDE SEQUENCE</scope>
    <source>
        <strain evidence="5">Allg_001</strain>
    </source>
</reference>
<sequence length="107" mass="12028">LCVLSLFVFTEHVDCISVQQSPHKLLKKPGENAELVCAHGQNTYNYMYWYQQAAEGALKLIGYLIIRNVNPEKEFQGRLFLFGDATKEGYLNISTVTAADSAVYFCA</sequence>
<feature type="signal peptide" evidence="3">
    <location>
        <begin position="1"/>
        <end position="15"/>
    </location>
</feature>
<dbReference type="SUPFAM" id="SSF48726">
    <property type="entry name" value="Immunoglobulin"/>
    <property type="match status" value="1"/>
</dbReference>
<dbReference type="PANTHER" id="PTHR23268">
    <property type="entry name" value="T-CELL RECEPTOR BETA CHAIN"/>
    <property type="match status" value="1"/>
</dbReference>
<dbReference type="InterPro" id="IPR050413">
    <property type="entry name" value="TCR_beta_variable"/>
</dbReference>
<dbReference type="Pfam" id="PF07686">
    <property type="entry name" value="V-set"/>
    <property type="match status" value="1"/>
</dbReference>
<dbReference type="Gene3D" id="2.60.40.10">
    <property type="entry name" value="Immunoglobulins"/>
    <property type="match status" value="1"/>
</dbReference>
<dbReference type="PROSITE" id="PS50835">
    <property type="entry name" value="IG_LIKE"/>
    <property type="match status" value="1"/>
</dbReference>
<dbReference type="InterPro" id="IPR013783">
    <property type="entry name" value="Ig-like_fold"/>
</dbReference>
<dbReference type="GO" id="GO:0002376">
    <property type="term" value="P:immune system process"/>
    <property type="evidence" value="ECO:0007669"/>
    <property type="project" value="UniProtKB-KW"/>
</dbReference>
<evidence type="ECO:0000256" key="1">
    <source>
        <dbReference type="ARBA" id="ARBA00022729"/>
    </source>
</evidence>
<keyword evidence="2" id="KW-0391">Immunity</keyword>
<dbReference type="GO" id="GO:0005886">
    <property type="term" value="C:plasma membrane"/>
    <property type="evidence" value="ECO:0007669"/>
    <property type="project" value="TreeGrafter"/>
</dbReference>
<dbReference type="PANTHER" id="PTHR23268:SF124">
    <property type="entry name" value="IG-LIKE DOMAIN-CONTAINING PROTEIN"/>
    <property type="match status" value="1"/>
</dbReference>
<dbReference type="EMBL" id="JAAWVO010063258">
    <property type="protein sequence ID" value="MBN3323120.1"/>
    <property type="molecule type" value="Genomic_DNA"/>
</dbReference>
<protein>
    <submittedName>
        <fullName evidence="5">HVM00 protein</fullName>
    </submittedName>
</protein>
<gene>
    <name evidence="5" type="primary">Hvm00_3</name>
    <name evidence="5" type="ORF">GTO95_0008377</name>
</gene>
<feature type="non-terminal residue" evidence="5">
    <location>
        <position position="107"/>
    </location>
</feature>
<dbReference type="SMART" id="SM00406">
    <property type="entry name" value="IGv"/>
    <property type="match status" value="1"/>
</dbReference>
<evidence type="ECO:0000313" key="6">
    <source>
        <dbReference type="Proteomes" id="UP000736164"/>
    </source>
</evidence>
<dbReference type="CDD" id="cd00099">
    <property type="entry name" value="IgV"/>
    <property type="match status" value="1"/>
</dbReference>
<organism evidence="5 6">
    <name type="scientific">Atractosteus spatula</name>
    <name type="common">Alligator gar</name>
    <name type="synonym">Lepisosteus spatula</name>
    <dbReference type="NCBI Taxonomy" id="7917"/>
    <lineage>
        <taxon>Eukaryota</taxon>
        <taxon>Metazoa</taxon>
        <taxon>Chordata</taxon>
        <taxon>Craniata</taxon>
        <taxon>Vertebrata</taxon>
        <taxon>Euteleostomi</taxon>
        <taxon>Actinopterygii</taxon>
        <taxon>Neopterygii</taxon>
        <taxon>Holostei</taxon>
        <taxon>Semionotiformes</taxon>
        <taxon>Lepisosteidae</taxon>
        <taxon>Atractosteus</taxon>
    </lineage>
</organism>
<feature type="chain" id="PRO_5035180729" evidence="3">
    <location>
        <begin position="16"/>
        <end position="107"/>
    </location>
</feature>
<evidence type="ECO:0000313" key="5">
    <source>
        <dbReference type="EMBL" id="MBN3323120.1"/>
    </source>
</evidence>
<dbReference type="InterPro" id="IPR007110">
    <property type="entry name" value="Ig-like_dom"/>
</dbReference>
<evidence type="ECO:0000256" key="3">
    <source>
        <dbReference type="SAM" id="SignalP"/>
    </source>
</evidence>
<dbReference type="InterPro" id="IPR036179">
    <property type="entry name" value="Ig-like_dom_sf"/>
</dbReference>
<dbReference type="Proteomes" id="UP000736164">
    <property type="component" value="Unassembled WGS sequence"/>
</dbReference>
<proteinExistence type="predicted"/>
<dbReference type="AlphaFoldDB" id="A0A8J7P0S5"/>
<accession>A0A8J7P0S5</accession>
<name>A0A8J7P0S5_ATRSP</name>
<feature type="non-terminal residue" evidence="5">
    <location>
        <position position="1"/>
    </location>
</feature>
<keyword evidence="1 3" id="KW-0732">Signal</keyword>
<feature type="domain" description="Ig-like" evidence="4">
    <location>
        <begin position="16"/>
        <end position="107"/>
    </location>
</feature>
<evidence type="ECO:0000256" key="2">
    <source>
        <dbReference type="ARBA" id="ARBA00022859"/>
    </source>
</evidence>